<dbReference type="AlphaFoldDB" id="A0A9Q1G273"/>
<dbReference type="EMBL" id="JAINUF010000002">
    <property type="protein sequence ID" value="KAJ8373671.1"/>
    <property type="molecule type" value="Genomic_DNA"/>
</dbReference>
<sequence>MQQESVEQAEVNSKTTEEERQRSKTVIGYLKHELTVVLDICKRKEQKLVAMTQTCEIREEEWTELSVKKLSAMEGQCKRKERELRAMVELFQERKD</sequence>
<protein>
    <submittedName>
        <fullName evidence="2">Uncharacterized protein</fullName>
    </submittedName>
</protein>
<name>A0A9Q1G273_SYNKA</name>
<evidence type="ECO:0000313" key="3">
    <source>
        <dbReference type="Proteomes" id="UP001152622"/>
    </source>
</evidence>
<evidence type="ECO:0000313" key="2">
    <source>
        <dbReference type="EMBL" id="KAJ8373671.1"/>
    </source>
</evidence>
<proteinExistence type="predicted"/>
<comment type="caution">
    <text evidence="2">The sequence shown here is derived from an EMBL/GenBank/DDBJ whole genome shotgun (WGS) entry which is preliminary data.</text>
</comment>
<dbReference type="Proteomes" id="UP001152622">
    <property type="component" value="Chromosome 2"/>
</dbReference>
<keyword evidence="3" id="KW-1185">Reference proteome</keyword>
<feature type="region of interest" description="Disordered" evidence="1">
    <location>
        <begin position="1"/>
        <end position="23"/>
    </location>
</feature>
<accession>A0A9Q1G273</accession>
<evidence type="ECO:0000256" key="1">
    <source>
        <dbReference type="SAM" id="MobiDB-lite"/>
    </source>
</evidence>
<gene>
    <name evidence="2" type="ORF">SKAU_G00042510</name>
</gene>
<reference evidence="2" key="1">
    <citation type="journal article" date="2023" name="Science">
        <title>Genome structures resolve the early diversification of teleost fishes.</title>
        <authorList>
            <person name="Parey E."/>
            <person name="Louis A."/>
            <person name="Montfort J."/>
            <person name="Bouchez O."/>
            <person name="Roques C."/>
            <person name="Iampietro C."/>
            <person name="Lluch J."/>
            <person name="Castinel A."/>
            <person name="Donnadieu C."/>
            <person name="Desvignes T."/>
            <person name="Floi Bucao C."/>
            <person name="Jouanno E."/>
            <person name="Wen M."/>
            <person name="Mejri S."/>
            <person name="Dirks R."/>
            <person name="Jansen H."/>
            <person name="Henkel C."/>
            <person name="Chen W.J."/>
            <person name="Zahm M."/>
            <person name="Cabau C."/>
            <person name="Klopp C."/>
            <person name="Thompson A.W."/>
            <person name="Robinson-Rechavi M."/>
            <person name="Braasch I."/>
            <person name="Lecointre G."/>
            <person name="Bobe J."/>
            <person name="Postlethwait J.H."/>
            <person name="Berthelot C."/>
            <person name="Roest Crollius H."/>
            <person name="Guiguen Y."/>
        </authorList>
    </citation>
    <scope>NUCLEOTIDE SEQUENCE</scope>
    <source>
        <strain evidence="2">WJC10195</strain>
    </source>
</reference>
<dbReference type="OrthoDB" id="8977198at2759"/>
<organism evidence="2 3">
    <name type="scientific">Synaphobranchus kaupii</name>
    <name type="common">Kaup's arrowtooth eel</name>
    <dbReference type="NCBI Taxonomy" id="118154"/>
    <lineage>
        <taxon>Eukaryota</taxon>
        <taxon>Metazoa</taxon>
        <taxon>Chordata</taxon>
        <taxon>Craniata</taxon>
        <taxon>Vertebrata</taxon>
        <taxon>Euteleostomi</taxon>
        <taxon>Actinopterygii</taxon>
        <taxon>Neopterygii</taxon>
        <taxon>Teleostei</taxon>
        <taxon>Anguilliformes</taxon>
        <taxon>Synaphobranchidae</taxon>
        <taxon>Synaphobranchus</taxon>
    </lineage>
</organism>
<feature type="compositionally biased region" description="Polar residues" evidence="1">
    <location>
        <begin position="1"/>
        <end position="14"/>
    </location>
</feature>